<keyword evidence="1" id="KW-1133">Transmembrane helix</keyword>
<organism evidence="4 5">
    <name type="scientific">Meloidogyne enterolobii</name>
    <name type="common">Root-knot nematode worm</name>
    <name type="synonym">Meloidogyne mayaguensis</name>
    <dbReference type="NCBI Taxonomy" id="390850"/>
    <lineage>
        <taxon>Eukaryota</taxon>
        <taxon>Metazoa</taxon>
        <taxon>Ecdysozoa</taxon>
        <taxon>Nematoda</taxon>
        <taxon>Chromadorea</taxon>
        <taxon>Rhabditida</taxon>
        <taxon>Tylenchina</taxon>
        <taxon>Tylenchomorpha</taxon>
        <taxon>Tylenchoidea</taxon>
        <taxon>Meloidogynidae</taxon>
        <taxon>Meloidogyninae</taxon>
        <taxon>Meloidogyne</taxon>
    </lineage>
</organism>
<dbReference type="Pfam" id="PF07245">
    <property type="entry name" value="Phlebovirus_G2"/>
    <property type="match status" value="1"/>
</dbReference>
<dbReference type="Pfam" id="PF19019">
    <property type="entry name" value="Phlebo_G2_C"/>
    <property type="match status" value="1"/>
</dbReference>
<dbReference type="InterPro" id="IPR043603">
    <property type="entry name" value="Phlebo_G2_C"/>
</dbReference>
<proteinExistence type="predicted"/>
<reference evidence="4 5" key="1">
    <citation type="submission" date="2020-08" db="EMBL/GenBank/DDBJ databases">
        <authorList>
            <person name="Koutsovoulos G."/>
            <person name="Danchin GJ E."/>
        </authorList>
    </citation>
    <scope>NUCLEOTIDE SEQUENCE [LARGE SCALE GENOMIC DNA]</scope>
</reference>
<dbReference type="Gene3D" id="2.60.98.50">
    <property type="match status" value="1"/>
</dbReference>
<keyword evidence="1" id="KW-0472">Membrane</keyword>
<evidence type="ECO:0000313" key="5">
    <source>
        <dbReference type="Proteomes" id="UP000580250"/>
    </source>
</evidence>
<sequence>MKIECEKLNICEIMNCIFCFERLMNPHCFPEVSMILFGILVYFCSNLIYIFIKIIILILKVTFWVIKHKIKFIRFIARKSKRQEEIKSEIKPKQTKPLIKKKRPMKVIVALIFLINLSKCFCLTSLQATEESCVVNKLGERSCSFEKIIVLTFNPEEQQIQVSLNDHTGKVLGTLTMEIHKTKAFCTKSLKYFSRFFHMQTESSKRCSETGSCYDLKCSEIKSHEKLIEFNATNDYPGITQCVESSGGWFSGCFYTTPACTFYRFYATPVDERILEIFECPKWELGLSMNLTIDTNEGKWESAFNLVPGMASRQSKNKIEITLKSITTPILPVLNKNFVFDGKKAAMLDYEIETQLQKFKCANKYQAGNFNCTVDPLTCSCRPADDNVNCLCTEIIKDEQIFQESNNLPFDHNGILVKVDHGEITAFPDLTSAEVQIKIEGMILKTEISMNTCIVRANLTGCFDCTKGAHVDLECKTDFGSTLANIICPSAKMAIPCRPTVERKTLSIHFSTSDIDETCEVFCGSSPTTFQLQGKLAYPEAALNDVIWNEEYGNKTASQWQLKLPNMDITNLLKLLIFPRYLFLLIISIFLFS</sequence>
<dbReference type="EMBL" id="CAJEWN010000101">
    <property type="protein sequence ID" value="CAD2164076.1"/>
    <property type="molecule type" value="Genomic_DNA"/>
</dbReference>
<dbReference type="InterPro" id="IPR009878">
    <property type="entry name" value="Phlebovirus_G2_fusion"/>
</dbReference>
<accession>A0A6V7UR63</accession>
<comment type="caution">
    <text evidence="4">The sequence shown here is derived from an EMBL/GenBank/DDBJ whole genome shotgun (WGS) entry which is preliminary data.</text>
</comment>
<feature type="transmembrane region" description="Helical" evidence="1">
    <location>
        <begin position="34"/>
        <end position="66"/>
    </location>
</feature>
<evidence type="ECO:0000313" key="4">
    <source>
        <dbReference type="EMBL" id="CAD2164076.1"/>
    </source>
</evidence>
<gene>
    <name evidence="4" type="ORF">MENT_LOCUS16379</name>
</gene>
<feature type="domain" description="Phlebovirus glycoprotein G2 fusion" evidence="2">
    <location>
        <begin position="120"/>
        <end position="435"/>
    </location>
</feature>
<dbReference type="Gene3D" id="2.60.40.3770">
    <property type="match status" value="1"/>
</dbReference>
<feature type="transmembrane region" description="Helical" evidence="1">
    <location>
        <begin position="572"/>
        <end position="592"/>
    </location>
</feature>
<feature type="transmembrane region" description="Helical" evidence="1">
    <location>
        <begin position="107"/>
        <end position="126"/>
    </location>
</feature>
<dbReference type="OrthoDB" id="5875705at2759"/>
<feature type="domain" description="Phlebovirus glycoprotein G2 C-terminal" evidence="3">
    <location>
        <begin position="457"/>
        <end position="536"/>
    </location>
</feature>
<name>A0A6V7UR63_MELEN</name>
<protein>
    <submittedName>
        <fullName evidence="4">Uncharacterized protein</fullName>
    </submittedName>
</protein>
<keyword evidence="1" id="KW-0812">Transmembrane</keyword>
<evidence type="ECO:0000256" key="1">
    <source>
        <dbReference type="SAM" id="Phobius"/>
    </source>
</evidence>
<dbReference type="AlphaFoldDB" id="A0A6V7UR63"/>
<dbReference type="Proteomes" id="UP000580250">
    <property type="component" value="Unassembled WGS sequence"/>
</dbReference>
<evidence type="ECO:0000259" key="3">
    <source>
        <dbReference type="Pfam" id="PF19019"/>
    </source>
</evidence>
<evidence type="ECO:0000259" key="2">
    <source>
        <dbReference type="Pfam" id="PF07245"/>
    </source>
</evidence>